<dbReference type="Gene3D" id="3.20.20.70">
    <property type="entry name" value="Aldolase class I"/>
    <property type="match status" value="1"/>
</dbReference>
<evidence type="ECO:0000256" key="2">
    <source>
        <dbReference type="ARBA" id="ARBA00004736"/>
    </source>
</evidence>
<organism evidence="9 10">
    <name type="scientific">Pseudomonas oryzihabitans</name>
    <dbReference type="NCBI Taxonomy" id="47885"/>
    <lineage>
        <taxon>Bacteria</taxon>
        <taxon>Pseudomonadati</taxon>
        <taxon>Pseudomonadota</taxon>
        <taxon>Gammaproteobacteria</taxon>
        <taxon>Pseudomonadales</taxon>
        <taxon>Pseudomonadaceae</taxon>
        <taxon>Pseudomonas</taxon>
    </lineage>
</organism>
<dbReference type="AlphaFoldDB" id="A0A1G5M2Q1"/>
<evidence type="ECO:0000256" key="1">
    <source>
        <dbReference type="ARBA" id="ARBA00000654"/>
    </source>
</evidence>
<comment type="pathway">
    <text evidence="2">Carbohydrate acid metabolism; 2-dehydro-3-deoxy-D-gluconate degradation; D-glyceraldehyde 3-phosphate and pyruvate from 2-dehydro-3-deoxy-D-gluconate: step 2/2.</text>
</comment>
<evidence type="ECO:0000256" key="6">
    <source>
        <dbReference type="ARBA" id="ARBA00023239"/>
    </source>
</evidence>
<gene>
    <name evidence="9" type="ORF">SAMN05216279_10186</name>
</gene>
<dbReference type="PANTHER" id="PTHR30246:SF1">
    <property type="entry name" value="2-DEHYDRO-3-DEOXY-6-PHOSPHOGALACTONATE ALDOLASE-RELATED"/>
    <property type="match status" value="1"/>
</dbReference>
<dbReference type="SUPFAM" id="SSF51569">
    <property type="entry name" value="Aldolase"/>
    <property type="match status" value="1"/>
</dbReference>
<protein>
    <recommendedName>
        <fullName evidence="5">2-dehydro-3-deoxy-phosphogluconate aldolase</fullName>
        <ecNumber evidence="5">4.1.2.14</ecNumber>
    </recommendedName>
</protein>
<evidence type="ECO:0000256" key="8">
    <source>
        <dbReference type="ARBA" id="ARBA00023277"/>
    </source>
</evidence>
<evidence type="ECO:0000256" key="4">
    <source>
        <dbReference type="ARBA" id="ARBA00011233"/>
    </source>
</evidence>
<dbReference type="PANTHER" id="PTHR30246">
    <property type="entry name" value="2-KETO-3-DEOXY-6-PHOSPHOGLUCONATE ALDOLASE"/>
    <property type="match status" value="1"/>
</dbReference>
<reference evidence="10" key="1">
    <citation type="submission" date="2016-10" db="EMBL/GenBank/DDBJ databases">
        <authorList>
            <person name="de Groot N.N."/>
        </authorList>
    </citation>
    <scope>NUCLEOTIDE SEQUENCE [LARGE SCALE GENOMIC DNA]</scope>
    <source>
        <strain evidence="10">DSM 15758</strain>
    </source>
</reference>
<keyword evidence="7" id="KW-0704">Schiff base</keyword>
<evidence type="ECO:0000256" key="3">
    <source>
        <dbReference type="ARBA" id="ARBA00006906"/>
    </source>
</evidence>
<evidence type="ECO:0000256" key="5">
    <source>
        <dbReference type="ARBA" id="ARBA00013063"/>
    </source>
</evidence>
<name>A0A1G5M2Q1_9PSED</name>
<evidence type="ECO:0000313" key="10">
    <source>
        <dbReference type="Proteomes" id="UP000183046"/>
    </source>
</evidence>
<dbReference type="InterPro" id="IPR031337">
    <property type="entry name" value="KDPG/KHG_AS_1"/>
</dbReference>
<dbReference type="OrthoDB" id="9805177at2"/>
<dbReference type="Pfam" id="PF01081">
    <property type="entry name" value="Aldolase"/>
    <property type="match status" value="1"/>
</dbReference>
<dbReference type="STRING" id="237610.BJP27_02805"/>
<evidence type="ECO:0000313" key="9">
    <source>
        <dbReference type="EMBL" id="SCZ19465.1"/>
    </source>
</evidence>
<dbReference type="eggNOG" id="COG0800">
    <property type="taxonomic scope" value="Bacteria"/>
</dbReference>
<dbReference type="EMBL" id="FMWB01000001">
    <property type="protein sequence ID" value="SCZ19465.1"/>
    <property type="molecule type" value="Genomic_DNA"/>
</dbReference>
<keyword evidence="8" id="KW-0119">Carbohydrate metabolism</keyword>
<evidence type="ECO:0000256" key="7">
    <source>
        <dbReference type="ARBA" id="ARBA00023270"/>
    </source>
</evidence>
<sequence>MDMQNKIATLDALCARARILPVIVINDPADVLPFADAMAAGGLTALEITLRSAHGLDAVRLLRQERPELDVGVGTVLDVRMFDAAVEAGAQFIVTPGTTEEILQAGVAAPIPLLPGIATPSEIMQAYRLGYRRFKLFPANVYGGVDALKAFAGPFAELKFCPTGGVNPGNVKNYFQQPNLLCVGGSWMLPGDVVKAKDWTRVEQLCRDALATLD</sequence>
<dbReference type="GO" id="GO:0008675">
    <property type="term" value="F:2-dehydro-3-deoxy-phosphogluconate aldolase activity"/>
    <property type="evidence" value="ECO:0007669"/>
    <property type="project" value="UniProtKB-EC"/>
</dbReference>
<dbReference type="PROSITE" id="PS00160">
    <property type="entry name" value="ALDOLASE_KDPG_KHG_2"/>
    <property type="match status" value="1"/>
</dbReference>
<comment type="caution">
    <text evidence="9">The sequence shown here is derived from an EMBL/GenBank/DDBJ whole genome shotgun (WGS) entry which is preliminary data.</text>
</comment>
<accession>A0A1G5M2Q1</accession>
<comment type="subunit">
    <text evidence="4">Homotrimer.</text>
</comment>
<dbReference type="NCBIfam" id="NF004325">
    <property type="entry name" value="PRK05718.1"/>
    <property type="match status" value="1"/>
</dbReference>
<dbReference type="Proteomes" id="UP000183046">
    <property type="component" value="Unassembled WGS sequence"/>
</dbReference>
<comment type="catalytic activity">
    <reaction evidence="1">
        <text>2-dehydro-3-deoxy-6-phospho-D-gluconate = D-glyceraldehyde 3-phosphate + pyruvate</text>
        <dbReference type="Rhea" id="RHEA:17089"/>
        <dbReference type="ChEBI" id="CHEBI:15361"/>
        <dbReference type="ChEBI" id="CHEBI:57569"/>
        <dbReference type="ChEBI" id="CHEBI:59776"/>
        <dbReference type="EC" id="4.1.2.14"/>
    </reaction>
</comment>
<keyword evidence="6" id="KW-0456">Lyase</keyword>
<comment type="similarity">
    <text evidence="3">Belongs to the KHG/KDPG aldolase family.</text>
</comment>
<dbReference type="PROSITE" id="PS00159">
    <property type="entry name" value="ALDOLASE_KDPG_KHG_1"/>
    <property type="match status" value="1"/>
</dbReference>
<dbReference type="NCBIfam" id="TIGR01182">
    <property type="entry name" value="eda"/>
    <property type="match status" value="1"/>
</dbReference>
<dbReference type="InterPro" id="IPR000887">
    <property type="entry name" value="Aldlse_KDPG_KHG"/>
</dbReference>
<dbReference type="EC" id="4.1.2.14" evidence="5"/>
<dbReference type="InterPro" id="IPR031338">
    <property type="entry name" value="KDPG/KHG_AS_2"/>
</dbReference>
<proteinExistence type="inferred from homology"/>
<dbReference type="InterPro" id="IPR013785">
    <property type="entry name" value="Aldolase_TIM"/>
</dbReference>
<dbReference type="CDD" id="cd00452">
    <property type="entry name" value="KDPG_aldolase"/>
    <property type="match status" value="1"/>
</dbReference>